<dbReference type="GO" id="GO:0004029">
    <property type="term" value="F:aldehyde dehydrogenase (NAD+) activity"/>
    <property type="evidence" value="ECO:0007669"/>
    <property type="project" value="TreeGrafter"/>
</dbReference>
<dbReference type="AlphaFoldDB" id="A0A367J600"/>
<gene>
    <name evidence="2" type="ORF">CU097_009633</name>
</gene>
<organism evidence="2 3">
    <name type="scientific">Rhizopus azygosporus</name>
    <name type="common">Rhizopus microsporus var. azygosporus</name>
    <dbReference type="NCBI Taxonomy" id="86630"/>
    <lineage>
        <taxon>Eukaryota</taxon>
        <taxon>Fungi</taxon>
        <taxon>Fungi incertae sedis</taxon>
        <taxon>Mucoromycota</taxon>
        <taxon>Mucoromycotina</taxon>
        <taxon>Mucoromycetes</taxon>
        <taxon>Mucorales</taxon>
        <taxon>Mucorineae</taxon>
        <taxon>Rhizopodaceae</taxon>
        <taxon>Rhizopus</taxon>
    </lineage>
</organism>
<dbReference type="InterPro" id="IPR016161">
    <property type="entry name" value="Ald_DH/histidinol_DH"/>
</dbReference>
<dbReference type="SUPFAM" id="SSF53720">
    <property type="entry name" value="ALDH-like"/>
    <property type="match status" value="1"/>
</dbReference>
<dbReference type="GO" id="GO:0006081">
    <property type="term" value="P:aldehyde metabolic process"/>
    <property type="evidence" value="ECO:0007669"/>
    <property type="project" value="InterPro"/>
</dbReference>
<dbReference type="InterPro" id="IPR016162">
    <property type="entry name" value="Ald_DH_N"/>
</dbReference>
<dbReference type="OrthoDB" id="440325at2759"/>
<dbReference type="EMBL" id="PJQL01002141">
    <property type="protein sequence ID" value="RCH85269.1"/>
    <property type="molecule type" value="Genomic_DNA"/>
</dbReference>
<proteinExistence type="predicted"/>
<reference evidence="2 3" key="1">
    <citation type="journal article" date="2018" name="G3 (Bethesda)">
        <title>Phylogenetic and Phylogenomic Definition of Rhizopus Species.</title>
        <authorList>
            <person name="Gryganskyi A.P."/>
            <person name="Golan J."/>
            <person name="Dolatabadi S."/>
            <person name="Mondo S."/>
            <person name="Robb S."/>
            <person name="Idnurm A."/>
            <person name="Muszewska A."/>
            <person name="Steczkiewicz K."/>
            <person name="Masonjones S."/>
            <person name="Liao H.L."/>
            <person name="Gajdeczka M.T."/>
            <person name="Anike F."/>
            <person name="Vuek A."/>
            <person name="Anishchenko I.M."/>
            <person name="Voigt K."/>
            <person name="de Hoog G.S."/>
            <person name="Smith M.E."/>
            <person name="Heitman J."/>
            <person name="Vilgalys R."/>
            <person name="Stajich J.E."/>
        </authorList>
    </citation>
    <scope>NUCLEOTIDE SEQUENCE [LARGE SCALE GENOMIC DNA]</scope>
    <source>
        <strain evidence="2 3">CBS 357.93</strain>
    </source>
</reference>
<comment type="caution">
    <text evidence="2">The sequence shown here is derived from an EMBL/GenBank/DDBJ whole genome shotgun (WGS) entry which is preliminary data.</text>
</comment>
<keyword evidence="3" id="KW-1185">Reference proteome</keyword>
<feature type="non-terminal residue" evidence="2">
    <location>
        <position position="112"/>
    </location>
</feature>
<dbReference type="InterPro" id="IPR012394">
    <property type="entry name" value="Aldehyde_DH_NAD(P)"/>
</dbReference>
<protein>
    <submittedName>
        <fullName evidence="2">Uncharacterized protein</fullName>
    </submittedName>
</protein>
<dbReference type="GO" id="GO:0005737">
    <property type="term" value="C:cytoplasm"/>
    <property type="evidence" value="ECO:0007669"/>
    <property type="project" value="TreeGrafter"/>
</dbReference>
<dbReference type="STRING" id="86630.A0A367J600"/>
<evidence type="ECO:0000313" key="3">
    <source>
        <dbReference type="Proteomes" id="UP000252139"/>
    </source>
</evidence>
<keyword evidence="1" id="KW-0560">Oxidoreductase</keyword>
<accession>A0A367J600</accession>
<evidence type="ECO:0000256" key="1">
    <source>
        <dbReference type="ARBA" id="ARBA00023002"/>
    </source>
</evidence>
<name>A0A367J600_RHIAZ</name>
<evidence type="ECO:0000313" key="2">
    <source>
        <dbReference type="EMBL" id="RCH85269.1"/>
    </source>
</evidence>
<dbReference type="PANTHER" id="PTHR43570">
    <property type="entry name" value="ALDEHYDE DEHYDROGENASE"/>
    <property type="match status" value="1"/>
</dbReference>
<dbReference type="Gene3D" id="3.40.605.10">
    <property type="entry name" value="Aldehyde Dehydrogenase, Chain A, domain 1"/>
    <property type="match status" value="1"/>
</dbReference>
<dbReference type="Proteomes" id="UP000252139">
    <property type="component" value="Unassembled WGS sequence"/>
</dbReference>
<dbReference type="PANTHER" id="PTHR43570:SF16">
    <property type="entry name" value="ALDEHYDE DEHYDROGENASE TYPE III, ISOFORM Q"/>
    <property type="match status" value="1"/>
</dbReference>
<sequence>MKYTDIEHIPRIVESLRETFNSGITKDKEYRKQQLKQLKLFLQTHERELYDTVYKDLHKHPLETMSGEIAPILSDIDFMLKVILSNMHKYIMNLIEYPSHIRTLINYVNPLA</sequence>